<evidence type="ECO:0000256" key="1">
    <source>
        <dbReference type="SAM" id="MobiDB-lite"/>
    </source>
</evidence>
<dbReference type="RefSeq" id="YP_008433410.1">
    <property type="nucleotide sequence ID" value="NC_022096.1"/>
</dbReference>
<sequence>MSGKQFLALAVIALQQGNQEDCLKYMAKAGEFGDDLTQFVSEVMKPAPTAVRNDGSTPQAENTLAPSLAAASATDFVSLSNRVSRQLATASFLDEGDELDGDDFADEALDEDFLEDDEDVNGVDEDLEEDEEEADEEEEAVASTAQAVLSGPIRYKS</sequence>
<dbReference type="Proteomes" id="UP000015545">
    <property type="component" value="Segment"/>
</dbReference>
<accession>S5WB46</accession>
<organism evidence="2 3">
    <name type="scientific">Pseudomonas phage PaBG</name>
    <dbReference type="NCBI Taxonomy" id="1335230"/>
    <lineage>
        <taxon>Viruses</taxon>
        <taxon>Duplodnaviria</taxon>
        <taxon>Heunggongvirae</taxon>
        <taxon>Uroviricota</taxon>
        <taxon>Caudoviricetes</taxon>
        <taxon>Baikalvirus</taxon>
        <taxon>Baikalvirus PaBG</taxon>
    </lineage>
</organism>
<gene>
    <name evidence="2" type="ORF">PaBG_00079</name>
</gene>
<evidence type="ECO:0000313" key="2">
    <source>
        <dbReference type="EMBL" id="AGS81963.1"/>
    </source>
</evidence>
<feature type="region of interest" description="Disordered" evidence="1">
    <location>
        <begin position="111"/>
        <end position="157"/>
    </location>
</feature>
<dbReference type="EMBL" id="KF147891">
    <property type="protein sequence ID" value="AGS81963.1"/>
    <property type="molecule type" value="Genomic_DNA"/>
</dbReference>
<dbReference type="KEGG" id="vg:16574765"/>
<reference evidence="2 3" key="1">
    <citation type="journal article" date="2014" name="Genome Announc.">
        <title>Complete Genome Sequence of the Novel Giant Pseudomonas Phage PaBG.</title>
        <authorList>
            <person name="Sykilinda N.N."/>
            <person name="Bondar A.A."/>
            <person name="Gorshkova A.S."/>
            <person name="Kurochkina L.P."/>
            <person name="Kulikov E.E."/>
            <person name="Shneider M.M."/>
            <person name="Kadykov V.A."/>
            <person name="Solovjeva N.V."/>
            <person name="Kabilov M.R."/>
            <person name="Mesyanzhinov V.V."/>
            <person name="Vlassov V.V."/>
            <person name="Drukker V.V."/>
            <person name="Miroshnikov K.A."/>
        </authorList>
    </citation>
    <scope>NUCLEOTIDE SEQUENCE [LARGE SCALE GENOMIC DNA]</scope>
</reference>
<dbReference type="GeneID" id="16574765"/>
<proteinExistence type="predicted"/>
<protein>
    <submittedName>
        <fullName evidence="2">Uncharacterized protein</fullName>
    </submittedName>
</protein>
<feature type="compositionally biased region" description="Acidic residues" evidence="1">
    <location>
        <begin position="111"/>
        <end position="140"/>
    </location>
</feature>
<keyword evidence="3" id="KW-1185">Reference proteome</keyword>
<name>S5WB46_9CAUD</name>
<evidence type="ECO:0000313" key="3">
    <source>
        <dbReference type="Proteomes" id="UP000015545"/>
    </source>
</evidence>